<name>A0A9N9WLR1_9NEOP</name>
<dbReference type="EMBL" id="OU893340">
    <property type="protein sequence ID" value="CAG9796696.1"/>
    <property type="molecule type" value="Genomic_DNA"/>
</dbReference>
<organism evidence="3 4">
    <name type="scientific">Diatraea saccharalis</name>
    <name type="common">sugarcane borer</name>
    <dbReference type="NCBI Taxonomy" id="40085"/>
    <lineage>
        <taxon>Eukaryota</taxon>
        <taxon>Metazoa</taxon>
        <taxon>Ecdysozoa</taxon>
        <taxon>Arthropoda</taxon>
        <taxon>Hexapoda</taxon>
        <taxon>Insecta</taxon>
        <taxon>Pterygota</taxon>
        <taxon>Neoptera</taxon>
        <taxon>Endopterygota</taxon>
        <taxon>Lepidoptera</taxon>
        <taxon>Glossata</taxon>
        <taxon>Ditrysia</taxon>
        <taxon>Pyraloidea</taxon>
        <taxon>Crambidae</taxon>
        <taxon>Crambinae</taxon>
        <taxon>Diatraea</taxon>
    </lineage>
</organism>
<feature type="compositionally biased region" description="Polar residues" evidence="2">
    <location>
        <begin position="244"/>
        <end position="255"/>
    </location>
</feature>
<feature type="region of interest" description="Disordered" evidence="2">
    <location>
        <begin position="618"/>
        <end position="649"/>
    </location>
</feature>
<keyword evidence="1" id="KW-0175">Coiled coil</keyword>
<feature type="compositionally biased region" description="Polar residues" evidence="2">
    <location>
        <begin position="49"/>
        <end position="63"/>
    </location>
</feature>
<feature type="compositionally biased region" description="Polar residues" evidence="2">
    <location>
        <begin position="143"/>
        <end position="156"/>
    </location>
</feature>
<sequence>MHHLYPLAKGDPLCPLGFHPQVRWPTRCKRCFRDYKEHGGVRKKEDDFTASTPSLSSWNSPASRNRDENGAEVEKTGRGWASSTNLTTDATKKDAFSTGFTRTSASWTSTPDLGANDPDSTTAVTISLKLPKRRLTGPLPSLDTGQSQNTTTSDTVTLRRPSPSPPPTSAAIVISKNDSLAERVRKMNILKSQNSFEKESSIEKERDKRSLSRSREEKSREEEKQSRLKEDRSAKEDINFMMQVKSSRNASSNSKPPMRGGPAKEKEESDDDASTAGTVTTETTLVDANVKDYQDQIESLKQELDILKKRCERVEKEKSDILLRRLANIDTANKYTTGRSSEVLKLQQKVNELTALNEDLRDEKKHLTLKVKEIECELDARPSAEAQARQIEQLRAKLLAAETLCEELMDENEDMKKELRDLEEEIEEMHDNFREDQADEYSSLRRELEQTIKNCRVLSFKLKKTERRAEQLEQEKADQEKKLLEIVGGQEGLSRENRIKELEQEVARSTEVALRLQRELADANTKLAAASGAAPANVKKNTPLPDGQKVSRSSLTRGGSQEDPAQLLRDLQDSLEREADLREQLRNAEEEANNLRKTASRVEDDNESLLLQLKKMATKARSRKLSPTPPTNRLAIEAPNEKDEGISDEEDPAELRLLLELNEQEAAVLRRKVEDLEQDKESLKKQVKELTEKITTNNKSVTAPITVRKNTAKSNNLSEEKIKVLEDEIAELRKKLIEKERDCERLHAELSLAQKKSKGSLIKSK</sequence>
<feature type="region of interest" description="Disordered" evidence="2">
    <location>
        <begin position="529"/>
        <end position="566"/>
    </location>
</feature>
<feature type="coiled-coil region" evidence="1">
    <location>
        <begin position="659"/>
        <end position="756"/>
    </location>
</feature>
<feature type="compositionally biased region" description="Basic and acidic residues" evidence="2">
    <location>
        <begin position="64"/>
        <end position="77"/>
    </location>
</feature>
<dbReference type="AlphaFoldDB" id="A0A9N9WLR1"/>
<evidence type="ECO:0000256" key="2">
    <source>
        <dbReference type="SAM" id="MobiDB-lite"/>
    </source>
</evidence>
<proteinExistence type="predicted"/>
<dbReference type="PANTHER" id="PTHR15742">
    <property type="entry name" value="GIRDIN"/>
    <property type="match status" value="1"/>
</dbReference>
<accession>A0A9N9WLR1</accession>
<feature type="region of interest" description="Disordered" evidence="2">
    <location>
        <begin position="129"/>
        <end position="281"/>
    </location>
</feature>
<dbReference type="Proteomes" id="UP001153714">
    <property type="component" value="Chromosome 9"/>
</dbReference>
<reference evidence="3" key="1">
    <citation type="submission" date="2021-12" db="EMBL/GenBank/DDBJ databases">
        <authorList>
            <person name="King R."/>
        </authorList>
    </citation>
    <scope>NUCLEOTIDE SEQUENCE</scope>
</reference>
<feature type="compositionally biased region" description="Basic and acidic residues" evidence="2">
    <location>
        <begin position="196"/>
        <end position="238"/>
    </location>
</feature>
<evidence type="ECO:0000313" key="4">
    <source>
        <dbReference type="Proteomes" id="UP001153714"/>
    </source>
</evidence>
<dbReference type="OrthoDB" id="10036174at2759"/>
<dbReference type="InterPro" id="IPR049885">
    <property type="entry name" value="MTCL1-3"/>
</dbReference>
<evidence type="ECO:0000313" key="3">
    <source>
        <dbReference type="EMBL" id="CAG9796696.1"/>
    </source>
</evidence>
<feature type="region of interest" description="Disordered" evidence="2">
    <location>
        <begin position="42"/>
        <end position="86"/>
    </location>
</feature>
<evidence type="ECO:0000256" key="1">
    <source>
        <dbReference type="SAM" id="Coils"/>
    </source>
</evidence>
<protein>
    <submittedName>
        <fullName evidence="3">Uncharacterized protein</fullName>
    </submittedName>
</protein>
<reference evidence="3" key="2">
    <citation type="submission" date="2022-10" db="EMBL/GenBank/DDBJ databases">
        <authorList>
            <consortium name="ENA_rothamsted_submissions"/>
            <consortium name="culmorum"/>
            <person name="King R."/>
        </authorList>
    </citation>
    <scope>NUCLEOTIDE SEQUENCE</scope>
</reference>
<feature type="compositionally biased region" description="Polar residues" evidence="2">
    <location>
        <begin position="550"/>
        <end position="559"/>
    </location>
</feature>
<dbReference type="PANTHER" id="PTHR15742:SF5">
    <property type="entry name" value="GIRDIN"/>
    <property type="match status" value="1"/>
</dbReference>
<keyword evidence="4" id="KW-1185">Reference proteome</keyword>
<gene>
    <name evidence="3" type="ORF">DIATSA_LOCUS13863</name>
</gene>
<feature type="coiled-coil region" evidence="1">
    <location>
        <begin position="568"/>
        <end position="612"/>
    </location>
</feature>